<dbReference type="EMBL" id="AUSU01003747">
    <property type="protein sequence ID" value="EPS66306.1"/>
    <property type="molecule type" value="Genomic_DNA"/>
</dbReference>
<accession>S8CNE6</accession>
<evidence type="ECO:0000256" key="1">
    <source>
        <dbReference type="SAM" id="Coils"/>
    </source>
</evidence>
<dbReference type="InterPro" id="IPR049932">
    <property type="entry name" value="NEAP1-4"/>
</dbReference>
<sequence>MSASERMPSLTATAGGVDPLLKDLSEKKQSIRRNAVALASELKETRNRLLERESLIRQAGRPSVSDFVQEAETKAKMMEDEITRLQKNLQEKNVQLQASTSAAEMYAKELDDLKSQLAATKEIAEASAVSAQSAHLLCSSILKQVQENEFCMKEQESRVDKLEEQLEFLLNDLRAREFSQVQLKDEVLRIEHEIMQTLSFFGFNGDCEQPQRMSEEAPPRNFDRINKYLTIKDDEIGKLRDDIRIVSAHWMLKTKDMESQIEKHRKADQELKKKVMKLELYLQEARSQTRKLHRMGEQRDKALKAIRDQQLADEQATSVAAGGKKHNFWETSFFKIAVPVVLVLVLISKR</sequence>
<dbReference type="OrthoDB" id="1912966at2759"/>
<dbReference type="PANTHER" id="PTHR48145:SF5">
    <property type="entry name" value="NUCLEAR ENVELOPE-ASSOCIATED PROTEIN 2"/>
    <property type="match status" value="1"/>
</dbReference>
<evidence type="ECO:0000313" key="2">
    <source>
        <dbReference type="EMBL" id="EPS66306.1"/>
    </source>
</evidence>
<protein>
    <submittedName>
        <fullName evidence="2">Uncharacterized protein</fullName>
    </submittedName>
</protein>
<dbReference type="AlphaFoldDB" id="S8CNE6"/>
<feature type="coiled-coil region" evidence="1">
    <location>
        <begin position="21"/>
        <end position="172"/>
    </location>
</feature>
<feature type="coiled-coil region" evidence="1">
    <location>
        <begin position="254"/>
        <end position="288"/>
    </location>
</feature>
<dbReference type="PANTHER" id="PTHR48145">
    <property type="entry name" value="NUCLEAR ENVELOPE-ASSOCIATED PROTEIN 1"/>
    <property type="match status" value="1"/>
</dbReference>
<keyword evidence="1" id="KW-0175">Coiled coil</keyword>
<comment type="caution">
    <text evidence="2">The sequence shown here is derived from an EMBL/GenBank/DDBJ whole genome shotgun (WGS) entry which is preliminary data.</text>
</comment>
<organism evidence="2 3">
    <name type="scientific">Genlisea aurea</name>
    <dbReference type="NCBI Taxonomy" id="192259"/>
    <lineage>
        <taxon>Eukaryota</taxon>
        <taxon>Viridiplantae</taxon>
        <taxon>Streptophyta</taxon>
        <taxon>Embryophyta</taxon>
        <taxon>Tracheophyta</taxon>
        <taxon>Spermatophyta</taxon>
        <taxon>Magnoliopsida</taxon>
        <taxon>eudicotyledons</taxon>
        <taxon>Gunneridae</taxon>
        <taxon>Pentapetalae</taxon>
        <taxon>asterids</taxon>
        <taxon>lamiids</taxon>
        <taxon>Lamiales</taxon>
        <taxon>Lentibulariaceae</taxon>
        <taxon>Genlisea</taxon>
    </lineage>
</organism>
<name>S8CNE6_9LAMI</name>
<dbReference type="Proteomes" id="UP000015453">
    <property type="component" value="Unassembled WGS sequence"/>
</dbReference>
<reference evidence="2 3" key="1">
    <citation type="journal article" date="2013" name="BMC Genomics">
        <title>The miniature genome of a carnivorous plant Genlisea aurea contains a low number of genes and short non-coding sequences.</title>
        <authorList>
            <person name="Leushkin E.V."/>
            <person name="Sutormin R.A."/>
            <person name="Nabieva E.R."/>
            <person name="Penin A.A."/>
            <person name="Kondrashov A.S."/>
            <person name="Logacheva M.D."/>
        </authorList>
    </citation>
    <scope>NUCLEOTIDE SEQUENCE [LARGE SCALE GENOMIC DNA]</scope>
</reference>
<keyword evidence="3" id="KW-1185">Reference proteome</keyword>
<proteinExistence type="predicted"/>
<gene>
    <name evidence="2" type="ORF">M569_08476</name>
</gene>
<evidence type="ECO:0000313" key="3">
    <source>
        <dbReference type="Proteomes" id="UP000015453"/>
    </source>
</evidence>